<evidence type="ECO:0000313" key="7">
    <source>
        <dbReference type="Proteomes" id="UP000000269"/>
    </source>
</evidence>
<dbReference type="PANTHER" id="PTHR11785">
    <property type="entry name" value="AMINO ACID TRANSPORTER"/>
    <property type="match status" value="1"/>
</dbReference>
<dbReference type="InterPro" id="IPR002293">
    <property type="entry name" value="AA/rel_permease1"/>
</dbReference>
<dbReference type="STRING" id="350688.Clos_2287"/>
<keyword evidence="7" id="KW-1185">Reference proteome</keyword>
<dbReference type="AlphaFoldDB" id="A8MJ38"/>
<dbReference type="OrthoDB" id="3181223at2"/>
<feature type="transmembrane region" description="Helical" evidence="5">
    <location>
        <begin position="25"/>
        <end position="46"/>
    </location>
</feature>
<feature type="transmembrane region" description="Helical" evidence="5">
    <location>
        <begin position="167"/>
        <end position="189"/>
    </location>
</feature>
<protein>
    <submittedName>
        <fullName evidence="6">Amino acid permease-associated region</fullName>
    </submittedName>
</protein>
<name>A8MJ38_ALKOO</name>
<sequence>MIFHTHEKLSNKEENNLSQQNLKKAITFPQAISIVVGVIIGSGIFLKTGVVFQNAGSPYMGILAWFVGGIITLTSALTIAEISSAIPQTGGIYTYLKVLYGDTWAFLLGWVQSIIAYPASVAALAIAFSTFATFFIPLTEVQQKLLAIFILLFVAIMNMIATKFGGMIQLISTIGKLIPLIVIIVFGLIKGTANDFSFISNTTAPSLGFGAALLGTLWAYDGWAGVTTIAGELKNPSKELPKAIILGVSSVIGVYVIFNLALLKIMPMNEIINSAKPASDAATILFGQSGAVFITTGVLVSVFGALNGYILTGARVPLAMGAKGQLPFSNFLKQIHPRLNTPANSLMAISILAILYILSGSFNTLTDLTVFILWIFFVMTVAGIFILRRRRDIRRPAYRVPLYPIVPLIGILGGSYILYSTLISSPINSLIGIGIALLGLPFYFYLRRKR</sequence>
<dbReference type="Proteomes" id="UP000000269">
    <property type="component" value="Chromosome"/>
</dbReference>
<dbReference type="FunFam" id="1.20.1740.10:FF:000051">
    <property type="entry name" value="Amino acid permease"/>
    <property type="match status" value="1"/>
</dbReference>
<feature type="transmembrane region" description="Helical" evidence="5">
    <location>
        <begin position="240"/>
        <end position="263"/>
    </location>
</feature>
<dbReference type="Pfam" id="PF13520">
    <property type="entry name" value="AA_permease_2"/>
    <property type="match status" value="1"/>
</dbReference>
<feature type="transmembrane region" description="Helical" evidence="5">
    <location>
        <begin position="58"/>
        <end position="80"/>
    </location>
</feature>
<evidence type="ECO:0000256" key="3">
    <source>
        <dbReference type="ARBA" id="ARBA00022989"/>
    </source>
</evidence>
<dbReference type="PANTHER" id="PTHR11785:SF512">
    <property type="entry name" value="SOBREMESA, ISOFORM B"/>
    <property type="match status" value="1"/>
</dbReference>
<organism evidence="6 7">
    <name type="scientific">Alkaliphilus oremlandii (strain OhILAs)</name>
    <name type="common">Clostridium oremlandii (strain OhILAs)</name>
    <dbReference type="NCBI Taxonomy" id="350688"/>
    <lineage>
        <taxon>Bacteria</taxon>
        <taxon>Bacillati</taxon>
        <taxon>Bacillota</taxon>
        <taxon>Clostridia</taxon>
        <taxon>Peptostreptococcales</taxon>
        <taxon>Natronincolaceae</taxon>
        <taxon>Alkaliphilus</taxon>
    </lineage>
</organism>
<evidence type="ECO:0000256" key="2">
    <source>
        <dbReference type="ARBA" id="ARBA00022692"/>
    </source>
</evidence>
<dbReference type="HOGENOM" id="CLU_007946_3_4_9"/>
<dbReference type="PIRSF" id="PIRSF006060">
    <property type="entry name" value="AA_transporter"/>
    <property type="match status" value="1"/>
</dbReference>
<keyword evidence="4 5" id="KW-0472">Membrane</keyword>
<keyword evidence="2 5" id="KW-0812">Transmembrane</keyword>
<dbReference type="InterPro" id="IPR050598">
    <property type="entry name" value="AminoAcid_Transporter"/>
</dbReference>
<dbReference type="GO" id="GO:0015179">
    <property type="term" value="F:L-amino acid transmembrane transporter activity"/>
    <property type="evidence" value="ECO:0007669"/>
    <property type="project" value="TreeGrafter"/>
</dbReference>
<dbReference type="KEGG" id="aoe:Clos_2287"/>
<proteinExistence type="predicted"/>
<accession>A8MJ38</accession>
<dbReference type="Gene3D" id="1.20.1740.10">
    <property type="entry name" value="Amino acid/polyamine transporter I"/>
    <property type="match status" value="1"/>
</dbReference>
<evidence type="ECO:0000313" key="6">
    <source>
        <dbReference type="EMBL" id="ABW19820.1"/>
    </source>
</evidence>
<dbReference type="GO" id="GO:0016020">
    <property type="term" value="C:membrane"/>
    <property type="evidence" value="ECO:0007669"/>
    <property type="project" value="UniProtKB-SubCell"/>
</dbReference>
<comment type="subcellular location">
    <subcellularLocation>
        <location evidence="1">Membrane</location>
        <topology evidence="1">Multi-pass membrane protein</topology>
    </subcellularLocation>
</comment>
<feature type="transmembrane region" description="Helical" evidence="5">
    <location>
        <begin position="92"/>
        <end position="111"/>
    </location>
</feature>
<keyword evidence="3 5" id="KW-1133">Transmembrane helix</keyword>
<evidence type="ECO:0000256" key="4">
    <source>
        <dbReference type="ARBA" id="ARBA00023136"/>
    </source>
</evidence>
<evidence type="ECO:0000256" key="1">
    <source>
        <dbReference type="ARBA" id="ARBA00004141"/>
    </source>
</evidence>
<dbReference type="eggNOG" id="COG0531">
    <property type="taxonomic scope" value="Bacteria"/>
</dbReference>
<evidence type="ECO:0000256" key="5">
    <source>
        <dbReference type="SAM" id="Phobius"/>
    </source>
</evidence>
<gene>
    <name evidence="6" type="ordered locus">Clos_2287</name>
</gene>
<feature type="transmembrane region" description="Helical" evidence="5">
    <location>
        <begin position="368"/>
        <end position="388"/>
    </location>
</feature>
<reference evidence="7" key="1">
    <citation type="submission" date="2007-10" db="EMBL/GenBank/DDBJ databases">
        <title>Complete genome of Alkaliphilus oremlandii OhILAs.</title>
        <authorList>
            <person name="Copeland A."/>
            <person name="Lucas S."/>
            <person name="Lapidus A."/>
            <person name="Barry K."/>
            <person name="Detter J.C."/>
            <person name="Glavina del Rio T."/>
            <person name="Hammon N."/>
            <person name="Israni S."/>
            <person name="Dalin E."/>
            <person name="Tice H."/>
            <person name="Pitluck S."/>
            <person name="Chain P."/>
            <person name="Malfatti S."/>
            <person name="Shin M."/>
            <person name="Vergez L."/>
            <person name="Schmutz J."/>
            <person name="Larimer F."/>
            <person name="Land M."/>
            <person name="Hauser L."/>
            <person name="Kyrpides N."/>
            <person name="Mikhailova N."/>
            <person name="Stolz J.F."/>
            <person name="Dawson A."/>
            <person name="Fisher E."/>
            <person name="Crable B."/>
            <person name="Perera E."/>
            <person name="Lisak J."/>
            <person name="Ranganathan M."/>
            <person name="Basu P."/>
            <person name="Richardson P."/>
        </authorList>
    </citation>
    <scope>NUCLEOTIDE SEQUENCE [LARGE SCALE GENOMIC DNA]</scope>
    <source>
        <strain evidence="7">OhILAs</strain>
    </source>
</reference>
<feature type="transmembrane region" description="Helical" evidence="5">
    <location>
        <begin position="196"/>
        <end position="220"/>
    </location>
</feature>
<feature type="transmembrane region" description="Helical" evidence="5">
    <location>
        <begin position="117"/>
        <end position="138"/>
    </location>
</feature>
<feature type="transmembrane region" description="Helical" evidence="5">
    <location>
        <begin position="145"/>
        <end position="161"/>
    </location>
</feature>
<dbReference type="EMBL" id="CP000853">
    <property type="protein sequence ID" value="ABW19820.1"/>
    <property type="molecule type" value="Genomic_DNA"/>
</dbReference>
<feature type="transmembrane region" description="Helical" evidence="5">
    <location>
        <begin position="400"/>
        <end position="419"/>
    </location>
</feature>
<feature type="transmembrane region" description="Helical" evidence="5">
    <location>
        <begin position="425"/>
        <end position="446"/>
    </location>
</feature>